<evidence type="ECO:0000313" key="7">
    <source>
        <dbReference type="Proteomes" id="UP000184038"/>
    </source>
</evidence>
<reference evidence="6 7" key="1">
    <citation type="submission" date="2016-11" db="EMBL/GenBank/DDBJ databases">
        <authorList>
            <person name="Jaros S."/>
            <person name="Januszkiewicz K."/>
            <person name="Wedrychowicz H."/>
        </authorList>
    </citation>
    <scope>NUCLEOTIDE SEQUENCE [LARGE SCALE GENOMIC DNA]</scope>
    <source>
        <strain evidence="6 7">DSM 15930</strain>
    </source>
</reference>
<dbReference type="InterPro" id="IPR009057">
    <property type="entry name" value="Homeodomain-like_sf"/>
</dbReference>
<accession>A0A1M7HU87</accession>
<dbReference type="RefSeq" id="WP_073285595.1">
    <property type="nucleotide sequence ID" value="NZ_FRCP01000008.1"/>
</dbReference>
<dbReference type="STRING" id="1120996.SAMN02746066_01568"/>
<dbReference type="InterPro" id="IPR050109">
    <property type="entry name" value="HTH-type_TetR-like_transc_reg"/>
</dbReference>
<feature type="DNA-binding region" description="H-T-H motif" evidence="4">
    <location>
        <begin position="35"/>
        <end position="54"/>
    </location>
</feature>
<dbReference type="PANTHER" id="PTHR30055">
    <property type="entry name" value="HTH-TYPE TRANSCRIPTIONAL REGULATOR RUTR"/>
    <property type="match status" value="1"/>
</dbReference>
<dbReference type="Pfam" id="PF17929">
    <property type="entry name" value="TetR_C_34"/>
    <property type="match status" value="1"/>
</dbReference>
<organism evidence="6 7">
    <name type="scientific">Anaerosporobacter mobilis DSM 15930</name>
    <dbReference type="NCBI Taxonomy" id="1120996"/>
    <lineage>
        <taxon>Bacteria</taxon>
        <taxon>Bacillati</taxon>
        <taxon>Bacillota</taxon>
        <taxon>Clostridia</taxon>
        <taxon>Lachnospirales</taxon>
        <taxon>Lachnospiraceae</taxon>
        <taxon>Anaerosporobacter</taxon>
    </lineage>
</organism>
<dbReference type="SUPFAM" id="SSF46689">
    <property type="entry name" value="Homeodomain-like"/>
    <property type="match status" value="1"/>
</dbReference>
<evidence type="ECO:0000256" key="1">
    <source>
        <dbReference type="ARBA" id="ARBA00023015"/>
    </source>
</evidence>
<keyword evidence="7" id="KW-1185">Reference proteome</keyword>
<dbReference type="OrthoDB" id="9780939at2"/>
<dbReference type="PRINTS" id="PR00455">
    <property type="entry name" value="HTHTETR"/>
</dbReference>
<dbReference type="PANTHER" id="PTHR30055:SF234">
    <property type="entry name" value="HTH-TYPE TRANSCRIPTIONAL REGULATOR BETI"/>
    <property type="match status" value="1"/>
</dbReference>
<sequence>MAKRARSQEAKEEKAGAILDMAAEMFATKEFERIKMSEIAKALGISNGILFVYFKTKEMLFFQLLMREYARRLENMEQRIEKADIGNYDLFKKLVLEEMAVIIEDSDMYIRLVSIRGAILEKNIDLEVMIESKQWFYNRFKEVALIIYERCKVFKPDEIMEIFLVQESILVGCKLCSSLPKDVLNIIDKYQMEGFKFAFKDNALKTMSYYLDGMHQHD</sequence>
<dbReference type="PROSITE" id="PS50977">
    <property type="entry name" value="HTH_TETR_2"/>
    <property type="match status" value="1"/>
</dbReference>
<feature type="domain" description="HTH tetR-type" evidence="5">
    <location>
        <begin position="12"/>
        <end position="72"/>
    </location>
</feature>
<dbReference type="GO" id="GO:0003700">
    <property type="term" value="F:DNA-binding transcription factor activity"/>
    <property type="evidence" value="ECO:0007669"/>
    <property type="project" value="TreeGrafter"/>
</dbReference>
<dbReference type="EMBL" id="FRCP01000008">
    <property type="protein sequence ID" value="SHM31903.1"/>
    <property type="molecule type" value="Genomic_DNA"/>
</dbReference>
<dbReference type="GO" id="GO:0000976">
    <property type="term" value="F:transcription cis-regulatory region binding"/>
    <property type="evidence" value="ECO:0007669"/>
    <property type="project" value="TreeGrafter"/>
</dbReference>
<dbReference type="Pfam" id="PF00440">
    <property type="entry name" value="TetR_N"/>
    <property type="match status" value="1"/>
</dbReference>
<evidence type="ECO:0000256" key="4">
    <source>
        <dbReference type="PROSITE-ProRule" id="PRU00335"/>
    </source>
</evidence>
<keyword evidence="1" id="KW-0805">Transcription regulation</keyword>
<proteinExistence type="predicted"/>
<evidence type="ECO:0000313" key="6">
    <source>
        <dbReference type="EMBL" id="SHM31903.1"/>
    </source>
</evidence>
<evidence type="ECO:0000256" key="2">
    <source>
        <dbReference type="ARBA" id="ARBA00023125"/>
    </source>
</evidence>
<evidence type="ECO:0000256" key="3">
    <source>
        <dbReference type="ARBA" id="ARBA00023163"/>
    </source>
</evidence>
<dbReference type="Proteomes" id="UP000184038">
    <property type="component" value="Unassembled WGS sequence"/>
</dbReference>
<keyword evidence="2 4" id="KW-0238">DNA-binding</keyword>
<keyword evidence="3" id="KW-0804">Transcription</keyword>
<dbReference type="Gene3D" id="1.10.357.10">
    <property type="entry name" value="Tetracycline Repressor, domain 2"/>
    <property type="match status" value="1"/>
</dbReference>
<gene>
    <name evidence="6" type="ORF">SAMN02746066_01568</name>
</gene>
<protein>
    <submittedName>
        <fullName evidence="6">Transcriptional regulator, TetR family</fullName>
    </submittedName>
</protein>
<evidence type="ECO:0000259" key="5">
    <source>
        <dbReference type="PROSITE" id="PS50977"/>
    </source>
</evidence>
<dbReference type="AlphaFoldDB" id="A0A1M7HU87"/>
<name>A0A1M7HU87_9FIRM</name>
<dbReference type="InterPro" id="IPR001647">
    <property type="entry name" value="HTH_TetR"/>
</dbReference>
<dbReference type="InterPro" id="IPR041483">
    <property type="entry name" value="TetR_C_34"/>
</dbReference>